<dbReference type="InterPro" id="IPR050490">
    <property type="entry name" value="Bact_solute-bd_prot1"/>
</dbReference>
<dbReference type="RefSeq" id="WP_156560985.1">
    <property type="nucleotide sequence ID" value="NZ_CACRTV010000043.1"/>
</dbReference>
<name>A0A6N3CXA9_9CLOT</name>
<dbReference type="PROSITE" id="PS51257">
    <property type="entry name" value="PROKAR_LIPOPROTEIN"/>
    <property type="match status" value="1"/>
</dbReference>
<dbReference type="SUPFAM" id="SSF53850">
    <property type="entry name" value="Periplasmic binding protein-like II"/>
    <property type="match status" value="1"/>
</dbReference>
<keyword evidence="2" id="KW-0449">Lipoprotein</keyword>
<sequence>MKKTLVLCLAAMLTTSLFVGCGKKEPVLEKVEVLKHLGPYDMFDPNEDLTAKALEELTGQKVEYSMLPAENAMEKLNLEIAGEAQYNTVKLYRNQFDILMGKNTLLDLKPLLEKYGKNILASISDESWESVTVDGKIYGIPEKNPSDIINASIFVRKDILDKYGLSIPTTTDEFYNTCKILKEKGIKVPASLDQKLSNSIMGAFGVSQEWNEKNGELVYRGVDENLKKYLDFMKKMNDEGLLGQDWATIKFGDSQERFITGDSVFIVSGWTKGKAIYDALKTKAGIAKPEEAIAYIPSLEGPDGYIGVPRDKGINYVTAIPRYMEEQAAQAIQWIDKKFEAETFKKLVIGDEGYHYTVENGNYLPNLEQNEAGKPKFDEKNNSSWYLTGTIENEYPKYWEARVRKTPENYDAWSRINAEADKYGVFNPLGFAPNIESLSKNKATLDTAVGDFATQYISGKVSDISVLEEQLKLANIDQITKDVNDYYSTIKK</sequence>
<feature type="chain" id="PRO_5039686765" evidence="1">
    <location>
        <begin position="20"/>
        <end position="492"/>
    </location>
</feature>
<evidence type="ECO:0000313" key="2">
    <source>
        <dbReference type="EMBL" id="VYU19319.1"/>
    </source>
</evidence>
<dbReference type="PANTHER" id="PTHR43649">
    <property type="entry name" value="ARABINOSE-BINDING PROTEIN-RELATED"/>
    <property type="match status" value="1"/>
</dbReference>
<gene>
    <name evidence="2" type="primary">lipO</name>
    <name evidence="2" type="ORF">CPLFYP93_01616</name>
</gene>
<dbReference type="AlphaFoldDB" id="A0A6N3CXA9"/>
<accession>A0A6N3CXA9</accession>
<dbReference type="EMBL" id="CACRTV010000043">
    <property type="protein sequence ID" value="VYU19319.1"/>
    <property type="molecule type" value="Genomic_DNA"/>
</dbReference>
<evidence type="ECO:0000256" key="1">
    <source>
        <dbReference type="SAM" id="SignalP"/>
    </source>
</evidence>
<organism evidence="2">
    <name type="scientific">Clostridium paraputrificum</name>
    <dbReference type="NCBI Taxonomy" id="29363"/>
    <lineage>
        <taxon>Bacteria</taxon>
        <taxon>Bacillati</taxon>
        <taxon>Bacillota</taxon>
        <taxon>Clostridia</taxon>
        <taxon>Eubacteriales</taxon>
        <taxon>Clostridiaceae</taxon>
        <taxon>Clostridium</taxon>
    </lineage>
</organism>
<reference evidence="2" key="1">
    <citation type="submission" date="2019-11" db="EMBL/GenBank/DDBJ databases">
        <authorList>
            <person name="Feng L."/>
        </authorList>
    </citation>
    <scope>NUCLEOTIDE SEQUENCE</scope>
    <source>
        <strain evidence="2">CParaputrificumLFYP93</strain>
    </source>
</reference>
<proteinExistence type="predicted"/>
<dbReference type="Gene3D" id="3.40.190.10">
    <property type="entry name" value="Periplasmic binding protein-like II"/>
    <property type="match status" value="2"/>
</dbReference>
<dbReference type="PANTHER" id="PTHR43649:SF12">
    <property type="entry name" value="DIACETYLCHITOBIOSE BINDING PROTEIN DASA"/>
    <property type="match status" value="1"/>
</dbReference>
<keyword evidence="1" id="KW-0732">Signal</keyword>
<protein>
    <submittedName>
        <fullName evidence="2">Lipoprotein LipO</fullName>
    </submittedName>
</protein>
<feature type="signal peptide" evidence="1">
    <location>
        <begin position="1"/>
        <end position="19"/>
    </location>
</feature>